<proteinExistence type="predicted"/>
<dbReference type="InterPro" id="IPR000846">
    <property type="entry name" value="DapB_N"/>
</dbReference>
<protein>
    <submittedName>
        <fullName evidence="5">Dihydrodipicolinate reductase</fullName>
    </submittedName>
</protein>
<dbReference type="Pfam" id="PF01113">
    <property type="entry name" value="DapB_N"/>
    <property type="match status" value="1"/>
</dbReference>
<keyword evidence="1" id="KW-0521">NADP</keyword>
<evidence type="ECO:0000256" key="1">
    <source>
        <dbReference type="ARBA" id="ARBA00022857"/>
    </source>
</evidence>
<dbReference type="CDD" id="cd24146">
    <property type="entry name" value="nat-AmDH_N_like"/>
    <property type="match status" value="1"/>
</dbReference>
<dbReference type="SUPFAM" id="SSF51735">
    <property type="entry name" value="NAD(P)-binding Rossmann-fold domains"/>
    <property type="match status" value="1"/>
</dbReference>
<comment type="caution">
    <text evidence="5">The sequence shown here is derived from an EMBL/GenBank/DDBJ whole genome shotgun (WGS) entry which is preliminary data.</text>
</comment>
<evidence type="ECO:0000259" key="4">
    <source>
        <dbReference type="Pfam" id="PF19328"/>
    </source>
</evidence>
<evidence type="ECO:0000313" key="6">
    <source>
        <dbReference type="Proteomes" id="UP000465306"/>
    </source>
</evidence>
<accession>A0ABQ1BT54</accession>
<reference evidence="5 6" key="1">
    <citation type="journal article" date="2019" name="Emerg. Microbes Infect.">
        <title>Comprehensive subspecies identification of 175 nontuberculous mycobacteria species based on 7547 genomic profiles.</title>
        <authorList>
            <person name="Matsumoto Y."/>
            <person name="Kinjo T."/>
            <person name="Motooka D."/>
            <person name="Nabeya D."/>
            <person name="Jung N."/>
            <person name="Uechi K."/>
            <person name="Horii T."/>
            <person name="Iida T."/>
            <person name="Fujita J."/>
            <person name="Nakamura S."/>
        </authorList>
    </citation>
    <scope>NUCLEOTIDE SEQUENCE [LARGE SCALE GENOMIC DNA]</scope>
    <source>
        <strain evidence="5 6">JCM 13573</strain>
    </source>
</reference>
<dbReference type="RefSeq" id="WP_241007793.1">
    <property type="nucleotide sequence ID" value="NZ_BLKU01000005.1"/>
</dbReference>
<feature type="domain" description="2,4-diaminopentanoate dehydrogenase C-terminal" evidence="4">
    <location>
        <begin position="196"/>
        <end position="343"/>
    </location>
</feature>
<keyword evidence="2" id="KW-0560">Oxidoreductase</keyword>
<dbReference type="InterPro" id="IPR045760">
    <property type="entry name" value="DAP_DH_C"/>
</dbReference>
<dbReference type="Proteomes" id="UP000465306">
    <property type="component" value="Unassembled WGS sequence"/>
</dbReference>
<gene>
    <name evidence="5" type="primary">dapB_7</name>
    <name evidence="5" type="ORF">MKUB_41900</name>
</gene>
<keyword evidence="6" id="KW-1185">Reference proteome</keyword>
<evidence type="ECO:0000313" key="5">
    <source>
        <dbReference type="EMBL" id="GFG66700.1"/>
    </source>
</evidence>
<dbReference type="InterPro" id="IPR036291">
    <property type="entry name" value="NAD(P)-bd_dom_sf"/>
</dbReference>
<feature type="domain" description="Dihydrodipicolinate reductase N-terminal" evidence="3">
    <location>
        <begin position="13"/>
        <end position="103"/>
    </location>
</feature>
<evidence type="ECO:0000259" key="3">
    <source>
        <dbReference type="Pfam" id="PF01113"/>
    </source>
</evidence>
<dbReference type="EMBL" id="BLKU01000005">
    <property type="protein sequence ID" value="GFG66700.1"/>
    <property type="molecule type" value="Genomic_DNA"/>
</dbReference>
<dbReference type="Pfam" id="PF19328">
    <property type="entry name" value="DAP_DH_C"/>
    <property type="match status" value="1"/>
</dbReference>
<organism evidence="5 6">
    <name type="scientific">Mycobacterium kubicae</name>
    <dbReference type="NCBI Taxonomy" id="120959"/>
    <lineage>
        <taxon>Bacteria</taxon>
        <taxon>Bacillati</taxon>
        <taxon>Actinomycetota</taxon>
        <taxon>Actinomycetes</taxon>
        <taxon>Mycobacteriales</taxon>
        <taxon>Mycobacteriaceae</taxon>
        <taxon>Mycobacterium</taxon>
        <taxon>Mycobacterium simiae complex</taxon>
    </lineage>
</organism>
<evidence type="ECO:0000256" key="2">
    <source>
        <dbReference type="ARBA" id="ARBA00023002"/>
    </source>
</evidence>
<sequence>MTRKPLRVIQWTTGNVGKSSVRAIVTNSTLELVGCYAWSKQKVGRDVGELCGMAPLGVTATDDVGALLALKPDCVVYNPMFPSVDELVRILTAGVNVVATAGFITGHFLGDGRDRIAQACDRGGSTIFGSGINPGFIQLFAIVSAGLSDRVDKVSVMESVDTTIYNSPATEIPMGFGYPIDHPDLPAITRQGSGIFGDGVLLIAQALGVELEEVRCEAEYARTTVDLQLPGDWTIAKNCVAGIDVRWKGILYGREVIEIRGRWRKGQTLKPDWDLDMGYTVEVQGSPTIKTTLSFAPPPDFAGETLDDYISLGLTITAMPAITAIPAVVSAPPGIATYNDLPLLLPRGVLRPTSHRR</sequence>
<name>A0ABQ1BT54_9MYCO</name>
<dbReference type="Gene3D" id="3.40.50.720">
    <property type="entry name" value="NAD(P)-binding Rossmann-like Domain"/>
    <property type="match status" value="1"/>
</dbReference>